<dbReference type="EMBL" id="JAWDGP010004804">
    <property type="protein sequence ID" value="KAK3761911.1"/>
    <property type="molecule type" value="Genomic_DNA"/>
</dbReference>
<gene>
    <name evidence="1" type="ORF">RRG08_023694</name>
</gene>
<name>A0AAE1D954_9GAST</name>
<evidence type="ECO:0000313" key="1">
    <source>
        <dbReference type="EMBL" id="KAK3761911.1"/>
    </source>
</evidence>
<proteinExistence type="predicted"/>
<sequence>MTNFYLVSTYLSVHKVINQAVHFVSHIPALYDEVSDPNKSHNRSAKCGATCLHRDVEKRSTPRCRETVYTEMSRNGLHRDVEKRSTSIRSN</sequence>
<organism evidence="1 2">
    <name type="scientific">Elysia crispata</name>
    <name type="common">lettuce slug</name>
    <dbReference type="NCBI Taxonomy" id="231223"/>
    <lineage>
        <taxon>Eukaryota</taxon>
        <taxon>Metazoa</taxon>
        <taxon>Spiralia</taxon>
        <taxon>Lophotrochozoa</taxon>
        <taxon>Mollusca</taxon>
        <taxon>Gastropoda</taxon>
        <taxon>Heterobranchia</taxon>
        <taxon>Euthyneura</taxon>
        <taxon>Panpulmonata</taxon>
        <taxon>Sacoglossa</taxon>
        <taxon>Placobranchoidea</taxon>
        <taxon>Plakobranchidae</taxon>
        <taxon>Elysia</taxon>
    </lineage>
</organism>
<dbReference type="AlphaFoldDB" id="A0AAE1D954"/>
<protein>
    <submittedName>
        <fullName evidence="1">Uncharacterized protein</fullName>
    </submittedName>
</protein>
<keyword evidence="2" id="KW-1185">Reference proteome</keyword>
<accession>A0AAE1D954</accession>
<comment type="caution">
    <text evidence="1">The sequence shown here is derived from an EMBL/GenBank/DDBJ whole genome shotgun (WGS) entry which is preliminary data.</text>
</comment>
<dbReference type="Proteomes" id="UP001283361">
    <property type="component" value="Unassembled WGS sequence"/>
</dbReference>
<reference evidence="1" key="1">
    <citation type="journal article" date="2023" name="G3 (Bethesda)">
        <title>A reference genome for the long-term kleptoplast-retaining sea slug Elysia crispata morphotype clarki.</title>
        <authorList>
            <person name="Eastman K.E."/>
            <person name="Pendleton A.L."/>
            <person name="Shaikh M.A."/>
            <person name="Suttiyut T."/>
            <person name="Ogas R."/>
            <person name="Tomko P."/>
            <person name="Gavelis G."/>
            <person name="Widhalm J.R."/>
            <person name="Wisecaver J.H."/>
        </authorList>
    </citation>
    <scope>NUCLEOTIDE SEQUENCE</scope>
    <source>
        <strain evidence="1">ECLA1</strain>
    </source>
</reference>
<evidence type="ECO:0000313" key="2">
    <source>
        <dbReference type="Proteomes" id="UP001283361"/>
    </source>
</evidence>